<dbReference type="Gene3D" id="3.20.80.10">
    <property type="entry name" value="Regulatory factor, effector binding domain"/>
    <property type="match status" value="1"/>
</dbReference>
<evidence type="ECO:0000259" key="2">
    <source>
        <dbReference type="PROSITE" id="PS50937"/>
    </source>
</evidence>
<organism evidence="3 4">
    <name type="scientific">Lysinibacter cavernae</name>
    <dbReference type="NCBI Taxonomy" id="1640652"/>
    <lineage>
        <taxon>Bacteria</taxon>
        <taxon>Bacillati</taxon>
        <taxon>Actinomycetota</taxon>
        <taxon>Actinomycetes</taxon>
        <taxon>Micrococcales</taxon>
        <taxon>Microbacteriaceae</taxon>
        <taxon>Lysinibacter</taxon>
    </lineage>
</organism>
<accession>A0A7X5TV84</accession>
<dbReference type="PANTHER" id="PTHR30204:SF97">
    <property type="entry name" value="MERR FAMILY REGULATORY PROTEIN"/>
    <property type="match status" value="1"/>
</dbReference>
<feature type="domain" description="HTH merR-type" evidence="2">
    <location>
        <begin position="9"/>
        <end position="79"/>
    </location>
</feature>
<dbReference type="InterPro" id="IPR029442">
    <property type="entry name" value="GyrI-like"/>
</dbReference>
<dbReference type="GO" id="GO:0003677">
    <property type="term" value="F:DNA binding"/>
    <property type="evidence" value="ECO:0007669"/>
    <property type="project" value="UniProtKB-KW"/>
</dbReference>
<protein>
    <submittedName>
        <fullName evidence="3">DNA-binding transcriptional MerR regulator</fullName>
    </submittedName>
</protein>
<dbReference type="Gene3D" id="1.10.1660.10">
    <property type="match status" value="1"/>
</dbReference>
<evidence type="ECO:0000313" key="4">
    <source>
        <dbReference type="Proteomes" id="UP000541033"/>
    </source>
</evidence>
<dbReference type="InterPro" id="IPR010499">
    <property type="entry name" value="AraC_E-bd"/>
</dbReference>
<dbReference type="InterPro" id="IPR047057">
    <property type="entry name" value="MerR_fam"/>
</dbReference>
<dbReference type="InterPro" id="IPR009061">
    <property type="entry name" value="DNA-bd_dom_put_sf"/>
</dbReference>
<comment type="caution">
    <text evidence="3">The sequence shown here is derived from an EMBL/GenBank/DDBJ whole genome shotgun (WGS) entry which is preliminary data.</text>
</comment>
<dbReference type="GO" id="GO:0003700">
    <property type="term" value="F:DNA-binding transcription factor activity"/>
    <property type="evidence" value="ECO:0007669"/>
    <property type="project" value="InterPro"/>
</dbReference>
<proteinExistence type="predicted"/>
<sequence length="277" mass="30356">MEANETNGLLRIGVFSRLTRISVRMIRHYQDNGLLEPGWVDPASGYRYFDAQQIGHAQLIIGLRNAGFSIEQTRAVLAARGDVSLLSNLLADQSQRLEAEHEQVAERVRALAVMSATLREKPMNYNVRTESLPAMTVASLRRTVGTFADEGELWREIMSRVAESTATFPAGGLAGATFYDPEYRDANVDIAVWVQTTAQFDAVDPLECHDVPAQDVVVATLEGDYSQMGAVTAAIGEYLAEHSIEAGPMFNIYRVGPGSDPNPAHWVTDVCFPVLAL</sequence>
<reference evidence="3 4" key="1">
    <citation type="submission" date="2020-02" db="EMBL/GenBank/DDBJ databases">
        <title>Sequencing the genomes of 1000 actinobacteria strains.</title>
        <authorList>
            <person name="Klenk H.-P."/>
        </authorList>
    </citation>
    <scope>NUCLEOTIDE SEQUENCE [LARGE SCALE GENOMIC DNA]</scope>
    <source>
        <strain evidence="3 4">DSM 27960</strain>
    </source>
</reference>
<name>A0A7X5TV84_9MICO</name>
<dbReference type="PANTHER" id="PTHR30204">
    <property type="entry name" value="REDOX-CYCLING DRUG-SENSING TRANSCRIPTIONAL ACTIVATOR SOXR"/>
    <property type="match status" value="1"/>
</dbReference>
<keyword evidence="4" id="KW-1185">Reference proteome</keyword>
<dbReference type="Pfam" id="PF13411">
    <property type="entry name" value="MerR_1"/>
    <property type="match status" value="1"/>
</dbReference>
<dbReference type="SMART" id="SM00871">
    <property type="entry name" value="AraC_E_bind"/>
    <property type="match status" value="1"/>
</dbReference>
<dbReference type="InterPro" id="IPR000551">
    <property type="entry name" value="MerR-type_HTH_dom"/>
</dbReference>
<dbReference type="PROSITE" id="PS50937">
    <property type="entry name" value="HTH_MERR_2"/>
    <property type="match status" value="1"/>
</dbReference>
<dbReference type="RefSeq" id="WP_167151009.1">
    <property type="nucleotide sequence ID" value="NZ_JAAMOX010000002.1"/>
</dbReference>
<gene>
    <name evidence="3" type="ORF">FHX76_002473</name>
</gene>
<dbReference type="Pfam" id="PF06445">
    <property type="entry name" value="GyrI-like"/>
    <property type="match status" value="1"/>
</dbReference>
<keyword evidence="1 3" id="KW-0238">DNA-binding</keyword>
<dbReference type="SMART" id="SM00422">
    <property type="entry name" value="HTH_MERR"/>
    <property type="match status" value="1"/>
</dbReference>
<evidence type="ECO:0000256" key="1">
    <source>
        <dbReference type="ARBA" id="ARBA00023125"/>
    </source>
</evidence>
<dbReference type="SUPFAM" id="SSF55136">
    <property type="entry name" value="Probable bacterial effector-binding domain"/>
    <property type="match status" value="1"/>
</dbReference>
<dbReference type="AlphaFoldDB" id="A0A7X5TV84"/>
<dbReference type="Proteomes" id="UP000541033">
    <property type="component" value="Unassembled WGS sequence"/>
</dbReference>
<evidence type="ECO:0000313" key="3">
    <source>
        <dbReference type="EMBL" id="NIH54577.1"/>
    </source>
</evidence>
<dbReference type="EMBL" id="JAAMOX010000002">
    <property type="protein sequence ID" value="NIH54577.1"/>
    <property type="molecule type" value="Genomic_DNA"/>
</dbReference>
<dbReference type="PROSITE" id="PS00552">
    <property type="entry name" value="HTH_MERR_1"/>
    <property type="match status" value="1"/>
</dbReference>
<dbReference type="InterPro" id="IPR011256">
    <property type="entry name" value="Reg_factor_effector_dom_sf"/>
</dbReference>
<dbReference type="SUPFAM" id="SSF46955">
    <property type="entry name" value="Putative DNA-binding domain"/>
    <property type="match status" value="1"/>
</dbReference>